<name>A0AA92TDC1_9BACT</name>
<accession>A0AA92TDC1</accession>
<sequence>MLQRYRNKSSQHTKKPIFRLKAPHILNLERNGTLKKQKKHLFLQKNQLTMNNFRKKMVYLQCCSKQAADMLRKQPCLVRTENLDNSLYTRTKTEVVHPTVYYCIHSASAGWTLIYTLWCELIFILCVQVVQNLQNRMKLVRTFFVPKNEITKK</sequence>
<protein>
    <submittedName>
        <fullName evidence="1">Uncharacterized protein</fullName>
    </submittedName>
</protein>
<organism evidence="1 2">
    <name type="scientific">Segatella copri</name>
    <dbReference type="NCBI Taxonomy" id="165179"/>
    <lineage>
        <taxon>Bacteria</taxon>
        <taxon>Pseudomonadati</taxon>
        <taxon>Bacteroidota</taxon>
        <taxon>Bacteroidia</taxon>
        <taxon>Bacteroidales</taxon>
        <taxon>Prevotellaceae</taxon>
        <taxon>Segatella</taxon>
    </lineage>
</organism>
<dbReference type="Proteomes" id="UP000261245">
    <property type="component" value="Unassembled WGS sequence"/>
</dbReference>
<reference evidence="1 2" key="1">
    <citation type="submission" date="2018-08" db="EMBL/GenBank/DDBJ databases">
        <title>A genome reference for cultivated species of the human gut microbiota.</title>
        <authorList>
            <person name="Zou Y."/>
            <person name="Xue W."/>
            <person name="Luo G."/>
        </authorList>
    </citation>
    <scope>NUCLEOTIDE SEQUENCE [LARGE SCALE GENOMIC DNA]</scope>
    <source>
        <strain evidence="1 2">OM06-11</strain>
    </source>
</reference>
<evidence type="ECO:0000313" key="1">
    <source>
        <dbReference type="EMBL" id="RGN06931.1"/>
    </source>
</evidence>
<dbReference type="AlphaFoldDB" id="A0AA92TDC1"/>
<gene>
    <name evidence="1" type="ORF">DXB80_10240</name>
</gene>
<evidence type="ECO:0000313" key="2">
    <source>
        <dbReference type="Proteomes" id="UP000261245"/>
    </source>
</evidence>
<proteinExistence type="predicted"/>
<comment type="caution">
    <text evidence="1">The sequence shown here is derived from an EMBL/GenBank/DDBJ whole genome shotgun (WGS) entry which is preliminary data.</text>
</comment>
<dbReference type="EMBL" id="QSUC01000028">
    <property type="protein sequence ID" value="RGN06931.1"/>
    <property type="molecule type" value="Genomic_DNA"/>
</dbReference>